<evidence type="ECO:0000313" key="3">
    <source>
        <dbReference type="Proteomes" id="UP000186313"/>
    </source>
</evidence>
<dbReference type="AlphaFoldDB" id="A0A1Q9HQE9"/>
<feature type="compositionally biased region" description="Basic and acidic residues" evidence="1">
    <location>
        <begin position="73"/>
        <end position="88"/>
    </location>
</feature>
<dbReference type="EMBL" id="MJMJ01000001">
    <property type="protein sequence ID" value="OLQ93073.1"/>
    <property type="molecule type" value="Genomic_DNA"/>
</dbReference>
<name>A0A1Q9HQE9_9VIBR</name>
<gene>
    <name evidence="2" type="ORF">BIY22_00855</name>
</gene>
<sequence length="109" mass="12482">MFEMVEKQDPCIRRMTMFEMVENKPPASARMTMFGRIDKQGLFIRIMTIFEKSDKQGKNSGRIFRFSVSGTPKTDRTTPAKPKRLSDDSLARQRVIGPLTAKVKKLANL</sequence>
<organism evidence="2 3">
    <name type="scientific">Vibrio panuliri</name>
    <dbReference type="NCBI Taxonomy" id="1381081"/>
    <lineage>
        <taxon>Bacteria</taxon>
        <taxon>Pseudomonadati</taxon>
        <taxon>Pseudomonadota</taxon>
        <taxon>Gammaproteobacteria</taxon>
        <taxon>Vibrionales</taxon>
        <taxon>Vibrionaceae</taxon>
        <taxon>Vibrio</taxon>
    </lineage>
</organism>
<accession>A0A1Q9HQE9</accession>
<comment type="caution">
    <text evidence="2">The sequence shown here is derived from an EMBL/GenBank/DDBJ whole genome shotgun (WGS) entry which is preliminary data.</text>
</comment>
<dbReference type="Proteomes" id="UP000186313">
    <property type="component" value="Unassembled WGS sequence"/>
</dbReference>
<dbReference type="RefSeq" id="WP_075705712.1">
    <property type="nucleotide sequence ID" value="NZ_MJMJ01000001.1"/>
</dbReference>
<evidence type="ECO:0000256" key="1">
    <source>
        <dbReference type="SAM" id="MobiDB-lite"/>
    </source>
</evidence>
<feature type="region of interest" description="Disordered" evidence="1">
    <location>
        <begin position="65"/>
        <end position="88"/>
    </location>
</feature>
<reference evidence="2 3" key="1">
    <citation type="submission" date="2016-09" db="EMBL/GenBank/DDBJ databases">
        <title>Genomic Taxonomy of the Vibrionaceae.</title>
        <authorList>
            <person name="Gonzalez-Castillo A."/>
            <person name="Gomez-Gil B."/>
            <person name="Enciso-Ibarra K."/>
        </authorList>
    </citation>
    <scope>NUCLEOTIDE SEQUENCE [LARGE SCALE GENOMIC DNA]</scope>
    <source>
        <strain evidence="2 3">CAIM 703</strain>
    </source>
</reference>
<dbReference type="OrthoDB" id="9987023at2"/>
<proteinExistence type="predicted"/>
<protein>
    <submittedName>
        <fullName evidence="2">Uncharacterized protein</fullName>
    </submittedName>
</protein>
<evidence type="ECO:0000313" key="2">
    <source>
        <dbReference type="EMBL" id="OLQ93073.1"/>
    </source>
</evidence>